<dbReference type="InterPro" id="IPR036515">
    <property type="entry name" value="Transposase_17_sf"/>
</dbReference>
<organism evidence="1 2">
    <name type="scientific">Salinimonas marina</name>
    <dbReference type="NCBI Taxonomy" id="2785918"/>
    <lineage>
        <taxon>Bacteria</taxon>
        <taxon>Pseudomonadati</taxon>
        <taxon>Pseudomonadota</taxon>
        <taxon>Gammaproteobacteria</taxon>
        <taxon>Alteromonadales</taxon>
        <taxon>Alteromonadaceae</taxon>
        <taxon>Alteromonas/Salinimonas group</taxon>
        <taxon>Salinimonas</taxon>
    </lineage>
</organism>
<protein>
    <submittedName>
        <fullName evidence="1">Transposase</fullName>
    </submittedName>
</protein>
<dbReference type="KEGG" id="smaa:IT774_06360"/>
<dbReference type="EMBL" id="CP064795">
    <property type="protein sequence ID" value="QPG06760.1"/>
    <property type="molecule type" value="Genomic_DNA"/>
</dbReference>
<evidence type="ECO:0000313" key="2">
    <source>
        <dbReference type="Proteomes" id="UP000595095"/>
    </source>
</evidence>
<dbReference type="SUPFAM" id="SSF143422">
    <property type="entry name" value="Transposase IS200-like"/>
    <property type="match status" value="1"/>
</dbReference>
<dbReference type="PANTHER" id="PTHR34322">
    <property type="entry name" value="TRANSPOSASE, Y1_TNP DOMAIN-CONTAINING"/>
    <property type="match status" value="1"/>
</dbReference>
<dbReference type="Proteomes" id="UP000595095">
    <property type="component" value="Chromosome"/>
</dbReference>
<sequence length="315" mass="35962">MPRPRKCLISLDDTPYYHCISRCVRKAYLCGKDRLSGKSFEHRRHWVEQRILFLGSVFSIDVCAYAVMSNHTHLVLFVNKAAALNWTDLEVLKRWHKLHKGTLLTRQYVNESKRKSMSKLQINSVKATVEVYRHRLFDISWFMRLLNEYIARKANKEEGCTGRFWEGRFKSQALLDEAALLACMTYVDLNPVRANIAKSPDSSAYTSIKKRLSAARHKSQPIRLCHFKIASDASVPAGLPFSLNDYLGLVRFTHQRLIAGSEVCKSIEIAALKKFHLSAGDWQSLVAAIEQRFSTQISIGIARSRRVVGLVVALH</sequence>
<keyword evidence="2" id="KW-1185">Reference proteome</keyword>
<dbReference type="GO" id="GO:0006313">
    <property type="term" value="P:DNA transposition"/>
    <property type="evidence" value="ECO:0007669"/>
    <property type="project" value="InterPro"/>
</dbReference>
<accession>A0A7S9E0E6</accession>
<gene>
    <name evidence="1" type="ORF">IT774_06360</name>
</gene>
<name>A0A7S9E0E6_9ALTE</name>
<dbReference type="GO" id="GO:0004803">
    <property type="term" value="F:transposase activity"/>
    <property type="evidence" value="ECO:0007669"/>
    <property type="project" value="InterPro"/>
</dbReference>
<dbReference type="AlphaFoldDB" id="A0A7S9E0E6"/>
<dbReference type="GO" id="GO:0003677">
    <property type="term" value="F:DNA binding"/>
    <property type="evidence" value="ECO:0007669"/>
    <property type="project" value="InterPro"/>
</dbReference>
<reference evidence="1 2" key="1">
    <citation type="submission" date="2020-11" db="EMBL/GenBank/DDBJ databases">
        <title>Complete genome sequence for Salinimonas sp. strain G2-b.</title>
        <authorList>
            <person name="Park S.-J."/>
        </authorList>
    </citation>
    <scope>NUCLEOTIDE SEQUENCE [LARGE SCALE GENOMIC DNA]</scope>
    <source>
        <strain evidence="1 2">G2-b</strain>
    </source>
</reference>
<proteinExistence type="predicted"/>
<evidence type="ECO:0000313" key="1">
    <source>
        <dbReference type="EMBL" id="QPG06760.1"/>
    </source>
</evidence>
<dbReference type="PANTHER" id="PTHR34322:SF2">
    <property type="entry name" value="TRANSPOSASE IS200-LIKE DOMAIN-CONTAINING PROTEIN"/>
    <property type="match status" value="1"/>
</dbReference>
<dbReference type="Gene3D" id="3.30.70.1290">
    <property type="entry name" value="Transposase IS200-like"/>
    <property type="match status" value="1"/>
</dbReference>